<organism evidence="3 4">
    <name type="scientific">Caenorhabditis tropicalis</name>
    <dbReference type="NCBI Taxonomy" id="1561998"/>
    <lineage>
        <taxon>Eukaryota</taxon>
        <taxon>Metazoa</taxon>
        <taxon>Ecdysozoa</taxon>
        <taxon>Nematoda</taxon>
        <taxon>Chromadorea</taxon>
        <taxon>Rhabditida</taxon>
        <taxon>Rhabditina</taxon>
        <taxon>Rhabditomorpha</taxon>
        <taxon>Rhabditoidea</taxon>
        <taxon>Rhabditidae</taxon>
        <taxon>Peloderinae</taxon>
        <taxon>Caenorhabditis</taxon>
    </lineage>
</organism>
<protein>
    <submittedName>
        <fullName evidence="4">Anoctamin</fullName>
    </submittedName>
</protein>
<evidence type="ECO:0000313" key="3">
    <source>
        <dbReference type="Proteomes" id="UP000095282"/>
    </source>
</evidence>
<evidence type="ECO:0000313" key="4">
    <source>
        <dbReference type="WBParaSite" id="Csp11.Scaffold630.g21396.t1"/>
    </source>
</evidence>
<keyword evidence="2" id="KW-0812">Transmembrane</keyword>
<proteinExistence type="predicted"/>
<dbReference type="AlphaFoldDB" id="A0A1I7V187"/>
<feature type="region of interest" description="Disordered" evidence="1">
    <location>
        <begin position="102"/>
        <end position="121"/>
    </location>
</feature>
<name>A0A1I7V187_9PELO</name>
<dbReference type="WBParaSite" id="Csp11.Scaffold630.g21396.t1">
    <property type="protein sequence ID" value="Csp11.Scaffold630.g21396.t1"/>
    <property type="gene ID" value="Csp11.Scaffold630.g21396"/>
</dbReference>
<sequence length="121" mass="13865">MIILITFLVTFLTDTVIRFIVSWYRETVHRAFVNANRFIGRYVVFELFTDTSVSDDISTVAGACSTEWMTFFAFFFMASCGRFFEGKRVKIGMTKDEWNVTSLGPPPYPPNYGNEADKQVA</sequence>
<reference evidence="4" key="1">
    <citation type="submission" date="2016-11" db="UniProtKB">
        <authorList>
            <consortium name="WormBaseParasite"/>
        </authorList>
    </citation>
    <scope>IDENTIFICATION</scope>
</reference>
<evidence type="ECO:0000256" key="2">
    <source>
        <dbReference type="SAM" id="Phobius"/>
    </source>
</evidence>
<evidence type="ECO:0000256" key="1">
    <source>
        <dbReference type="SAM" id="MobiDB-lite"/>
    </source>
</evidence>
<keyword evidence="2" id="KW-0472">Membrane</keyword>
<keyword evidence="3" id="KW-1185">Reference proteome</keyword>
<keyword evidence="2" id="KW-1133">Transmembrane helix</keyword>
<accession>A0A1I7V187</accession>
<feature type="transmembrane region" description="Helical" evidence="2">
    <location>
        <begin position="68"/>
        <end position="85"/>
    </location>
</feature>
<dbReference type="Proteomes" id="UP000095282">
    <property type="component" value="Unplaced"/>
</dbReference>